<organism evidence="6">
    <name type="scientific">uncultured Thermomicrobiales bacterium</name>
    <dbReference type="NCBI Taxonomy" id="1645740"/>
    <lineage>
        <taxon>Bacteria</taxon>
        <taxon>Pseudomonadati</taxon>
        <taxon>Thermomicrobiota</taxon>
        <taxon>Thermomicrobia</taxon>
        <taxon>Thermomicrobiales</taxon>
        <taxon>environmental samples</taxon>
    </lineage>
</organism>
<dbReference type="PANTHER" id="PTHR43335">
    <property type="entry name" value="ABC TRANSPORTER, ATP-BINDING PROTEIN"/>
    <property type="match status" value="1"/>
</dbReference>
<evidence type="ECO:0000313" key="6">
    <source>
        <dbReference type="EMBL" id="CAA9540517.1"/>
    </source>
</evidence>
<gene>
    <name evidence="6" type="ORF">AVDCRST_MAG43-34</name>
</gene>
<dbReference type="SUPFAM" id="SSF52540">
    <property type="entry name" value="P-loop containing nucleoside triphosphate hydrolases"/>
    <property type="match status" value="1"/>
</dbReference>
<sequence length="327" mass="35290">MIDPRTAFATSLSSTTSGPPGALVLDAVSKRYGSFAALDRLSLDVPHGIIQGFLGPNGAGKTTAIRILMGFLRASSGSASIFGLDSWTDGVQARQRVGYLVTADALYPDMDGIDQLDFATKISGRDPVLRGRALDALELSQSTLMQRLGSYSKGMRQKLAIVAAMQHDPDLLVLDEPSDGLDPLIQQHFEALLQERRQAGRTVFMSSHDLAEVERTCERVAVIRRGQLVANGTVEELSRHYRRTAVIRFQGPIPDDLSLLGEIEHVDAGSGTVRVRIGDDINSLIRALAQVDISHLAIEEPQLQDIFFGFYDGTDGTSSGLADGAGR</sequence>
<evidence type="ECO:0000256" key="3">
    <source>
        <dbReference type="ARBA" id="ARBA00022741"/>
    </source>
</evidence>
<dbReference type="InterPro" id="IPR017871">
    <property type="entry name" value="ABC_transporter-like_CS"/>
</dbReference>
<evidence type="ECO:0000256" key="1">
    <source>
        <dbReference type="ARBA" id="ARBA00005417"/>
    </source>
</evidence>
<dbReference type="InterPro" id="IPR027417">
    <property type="entry name" value="P-loop_NTPase"/>
</dbReference>
<dbReference type="Gene3D" id="3.40.50.300">
    <property type="entry name" value="P-loop containing nucleotide triphosphate hydrolases"/>
    <property type="match status" value="1"/>
</dbReference>
<comment type="similarity">
    <text evidence="1">Belongs to the ABC transporter superfamily.</text>
</comment>
<dbReference type="GO" id="GO:0016887">
    <property type="term" value="F:ATP hydrolysis activity"/>
    <property type="evidence" value="ECO:0007669"/>
    <property type="project" value="InterPro"/>
</dbReference>
<dbReference type="InterPro" id="IPR003439">
    <property type="entry name" value="ABC_transporter-like_ATP-bd"/>
</dbReference>
<dbReference type="Pfam" id="PF13732">
    <property type="entry name" value="DrrA1-3_C"/>
    <property type="match status" value="1"/>
</dbReference>
<proteinExistence type="inferred from homology"/>
<evidence type="ECO:0000256" key="2">
    <source>
        <dbReference type="ARBA" id="ARBA00022448"/>
    </source>
</evidence>
<dbReference type="InterPro" id="IPR025302">
    <property type="entry name" value="DrrA1/2-like_C"/>
</dbReference>
<evidence type="ECO:0000256" key="4">
    <source>
        <dbReference type="ARBA" id="ARBA00022840"/>
    </source>
</evidence>
<dbReference type="PANTHER" id="PTHR43335:SF4">
    <property type="entry name" value="ABC TRANSPORTER, ATP-BINDING PROTEIN"/>
    <property type="match status" value="1"/>
</dbReference>
<dbReference type="AlphaFoldDB" id="A0A6J4U7H1"/>
<keyword evidence="2" id="KW-0813">Transport</keyword>
<dbReference type="PROSITE" id="PS00211">
    <property type="entry name" value="ABC_TRANSPORTER_1"/>
    <property type="match status" value="1"/>
</dbReference>
<name>A0A6J4U7H1_9BACT</name>
<dbReference type="GO" id="GO:0005524">
    <property type="term" value="F:ATP binding"/>
    <property type="evidence" value="ECO:0007669"/>
    <property type="project" value="UniProtKB-KW"/>
</dbReference>
<dbReference type="EMBL" id="CADCWI010000006">
    <property type="protein sequence ID" value="CAA9540517.1"/>
    <property type="molecule type" value="Genomic_DNA"/>
</dbReference>
<dbReference type="CDD" id="cd03230">
    <property type="entry name" value="ABC_DR_subfamily_A"/>
    <property type="match status" value="1"/>
</dbReference>
<evidence type="ECO:0000259" key="5">
    <source>
        <dbReference type="PROSITE" id="PS50893"/>
    </source>
</evidence>
<dbReference type="PROSITE" id="PS50893">
    <property type="entry name" value="ABC_TRANSPORTER_2"/>
    <property type="match status" value="1"/>
</dbReference>
<dbReference type="SMART" id="SM00382">
    <property type="entry name" value="AAA"/>
    <property type="match status" value="1"/>
</dbReference>
<dbReference type="InterPro" id="IPR003593">
    <property type="entry name" value="AAA+_ATPase"/>
</dbReference>
<dbReference type="Pfam" id="PF00005">
    <property type="entry name" value="ABC_tran"/>
    <property type="match status" value="1"/>
</dbReference>
<keyword evidence="3" id="KW-0547">Nucleotide-binding</keyword>
<feature type="domain" description="ABC transporter" evidence="5">
    <location>
        <begin position="23"/>
        <end position="250"/>
    </location>
</feature>
<accession>A0A6J4U7H1</accession>
<keyword evidence="4 6" id="KW-0067">ATP-binding</keyword>
<protein>
    <submittedName>
        <fullName evidence="6">Efflux ABC transporter, ATP-binding protein</fullName>
    </submittedName>
</protein>
<reference evidence="6" key="1">
    <citation type="submission" date="2020-02" db="EMBL/GenBank/DDBJ databases">
        <authorList>
            <person name="Meier V. D."/>
        </authorList>
    </citation>
    <scope>NUCLEOTIDE SEQUENCE</scope>
    <source>
        <strain evidence="6">AVDCRST_MAG43</strain>
    </source>
</reference>